<dbReference type="InterPro" id="IPR023627">
    <property type="entry name" value="Rcmb_RecR"/>
</dbReference>
<evidence type="ECO:0000256" key="6">
    <source>
        <dbReference type="ARBA" id="ARBA00023204"/>
    </source>
</evidence>
<dbReference type="Proteomes" id="UP000095185">
    <property type="component" value="Chromosome"/>
</dbReference>
<accession>A0A1D8D0J8</accession>
<dbReference type="EMBL" id="CP017305">
    <property type="protein sequence ID" value="AOS83931.1"/>
    <property type="molecule type" value="Genomic_DNA"/>
</dbReference>
<dbReference type="HAMAP" id="MF_00017">
    <property type="entry name" value="RecR"/>
    <property type="match status" value="1"/>
</dbReference>
<comment type="caution">
    <text evidence="7">Lacks conserved residue(s) required for the propagation of feature annotation.</text>
</comment>
<comment type="similarity">
    <text evidence="7">Belongs to the RecR family.</text>
</comment>
<keyword evidence="4 7" id="KW-0862">Zinc</keyword>
<evidence type="ECO:0000313" key="9">
    <source>
        <dbReference type="EMBL" id="AOS83931.1"/>
    </source>
</evidence>
<sequence>MRYSSGAVEALIEEFAKLPGIGRKTAQRLTMHVLQERRSEVEKLADALIDVKEKVIRCSVCQNITDLGADPCHLCTSSGRDRTVICVVESPTEVLAFEKTGHYKGLYHVLHGVISPLDGVGPDDIKVRELIVRLGTVAPDEVREVVLALNPTVEGETTSLYISKLLKPLGIEVTRIARGIPVGAELEFIDEATLSRAMEGRSAI</sequence>
<dbReference type="InterPro" id="IPR006171">
    <property type="entry name" value="TOPRIM_dom"/>
</dbReference>
<dbReference type="Pfam" id="PF21176">
    <property type="entry name" value="RecR_HhH"/>
    <property type="match status" value="1"/>
</dbReference>
<dbReference type="SUPFAM" id="SSF111304">
    <property type="entry name" value="Recombination protein RecR"/>
    <property type="match status" value="1"/>
</dbReference>
<dbReference type="NCBIfam" id="TIGR00615">
    <property type="entry name" value="recR"/>
    <property type="match status" value="1"/>
</dbReference>
<dbReference type="SMART" id="SM00493">
    <property type="entry name" value="TOPRIM"/>
    <property type="match status" value="1"/>
</dbReference>
<keyword evidence="2 7" id="KW-0227">DNA damage</keyword>
<dbReference type="Gene3D" id="6.10.250.240">
    <property type="match status" value="1"/>
</dbReference>
<dbReference type="InterPro" id="IPR034137">
    <property type="entry name" value="TOPRIM_RecR"/>
</dbReference>
<dbReference type="STRING" id="274537.BIU88_07085"/>
<feature type="domain" description="Toprim" evidence="8">
    <location>
        <begin position="83"/>
        <end position="181"/>
    </location>
</feature>
<evidence type="ECO:0000313" key="10">
    <source>
        <dbReference type="Proteomes" id="UP000095185"/>
    </source>
</evidence>
<dbReference type="RefSeq" id="WP_069809955.1">
    <property type="nucleotide sequence ID" value="NZ_CP017305.1"/>
</dbReference>
<dbReference type="GO" id="GO:0006310">
    <property type="term" value="P:DNA recombination"/>
    <property type="evidence" value="ECO:0007669"/>
    <property type="project" value="UniProtKB-UniRule"/>
</dbReference>
<reference evidence="9" key="1">
    <citation type="submission" date="2016-09" db="EMBL/GenBank/DDBJ databases">
        <title>Genome sequence of Chlorobaculum limnaeum.</title>
        <authorList>
            <person name="Liu Z."/>
            <person name="Tank M."/>
            <person name="Bryant D.A."/>
        </authorList>
    </citation>
    <scope>NUCLEOTIDE SEQUENCE [LARGE SCALE GENOMIC DNA]</scope>
    <source>
        <strain evidence="9">DSM 1677</strain>
    </source>
</reference>
<keyword evidence="10" id="KW-1185">Reference proteome</keyword>
<name>A0A1D8D0J8_CHLLM</name>
<evidence type="ECO:0000256" key="7">
    <source>
        <dbReference type="HAMAP-Rule" id="MF_00017"/>
    </source>
</evidence>
<dbReference type="InterPro" id="IPR000093">
    <property type="entry name" value="DNA_Rcmb_RecR"/>
</dbReference>
<dbReference type="Pfam" id="PF21175">
    <property type="entry name" value="RecR_C"/>
    <property type="match status" value="1"/>
</dbReference>
<dbReference type="PANTHER" id="PTHR30446">
    <property type="entry name" value="RECOMBINATION PROTEIN RECR"/>
    <property type="match status" value="1"/>
</dbReference>
<keyword evidence="5 7" id="KW-0233">DNA recombination</keyword>
<evidence type="ECO:0000256" key="2">
    <source>
        <dbReference type="ARBA" id="ARBA00022763"/>
    </source>
</evidence>
<proteinExistence type="inferred from homology"/>
<evidence type="ECO:0000256" key="3">
    <source>
        <dbReference type="ARBA" id="ARBA00022771"/>
    </source>
</evidence>
<evidence type="ECO:0000256" key="5">
    <source>
        <dbReference type="ARBA" id="ARBA00023172"/>
    </source>
</evidence>
<dbReference type="Gene3D" id="3.40.1360.10">
    <property type="match status" value="1"/>
</dbReference>
<dbReference type="PROSITE" id="PS50880">
    <property type="entry name" value="TOPRIM"/>
    <property type="match status" value="1"/>
</dbReference>
<dbReference type="KEGG" id="clz:BIU88_07085"/>
<dbReference type="Pfam" id="PF13662">
    <property type="entry name" value="Toprim_4"/>
    <property type="match status" value="1"/>
</dbReference>
<dbReference type="GO" id="GO:0006281">
    <property type="term" value="P:DNA repair"/>
    <property type="evidence" value="ECO:0007669"/>
    <property type="project" value="UniProtKB-UniRule"/>
</dbReference>
<dbReference type="PANTHER" id="PTHR30446:SF0">
    <property type="entry name" value="RECOMBINATION PROTEIN RECR"/>
    <property type="match status" value="1"/>
</dbReference>
<evidence type="ECO:0000259" key="8">
    <source>
        <dbReference type="PROSITE" id="PS50880"/>
    </source>
</evidence>
<comment type="function">
    <text evidence="7">May play a role in DNA repair. It seems to be involved in an RecBC-independent recombinational process of DNA repair. It may act with RecF and RecO.</text>
</comment>
<dbReference type="GO" id="GO:0008270">
    <property type="term" value="F:zinc ion binding"/>
    <property type="evidence" value="ECO:0007669"/>
    <property type="project" value="UniProtKB-KW"/>
</dbReference>
<keyword evidence="6 7" id="KW-0234">DNA repair</keyword>
<keyword evidence="3 7" id="KW-0863">Zinc-finger</keyword>
<protein>
    <recommendedName>
        <fullName evidence="7">Recombination protein RecR</fullName>
    </recommendedName>
</protein>
<dbReference type="Gene3D" id="1.10.8.420">
    <property type="entry name" value="RecR Domain 1"/>
    <property type="match status" value="1"/>
</dbReference>
<dbReference type="OrthoDB" id="9802672at2"/>
<keyword evidence="1 7" id="KW-0479">Metal-binding</keyword>
<organism evidence="9 10">
    <name type="scientific">Chlorobaculum limnaeum</name>
    <dbReference type="NCBI Taxonomy" id="274537"/>
    <lineage>
        <taxon>Bacteria</taxon>
        <taxon>Pseudomonadati</taxon>
        <taxon>Chlorobiota</taxon>
        <taxon>Chlorobiia</taxon>
        <taxon>Chlorobiales</taxon>
        <taxon>Chlorobiaceae</taxon>
        <taxon>Chlorobaculum</taxon>
    </lineage>
</organism>
<evidence type="ECO:0000256" key="4">
    <source>
        <dbReference type="ARBA" id="ARBA00022833"/>
    </source>
</evidence>
<dbReference type="CDD" id="cd01025">
    <property type="entry name" value="TOPRIM_recR"/>
    <property type="match status" value="1"/>
</dbReference>
<evidence type="ECO:0000256" key="1">
    <source>
        <dbReference type="ARBA" id="ARBA00022723"/>
    </source>
</evidence>
<dbReference type="AlphaFoldDB" id="A0A1D8D0J8"/>
<gene>
    <name evidence="7" type="primary">recR</name>
    <name evidence="9" type="ORF">BIU88_07085</name>
</gene>
<dbReference type="GO" id="GO:0003677">
    <property type="term" value="F:DNA binding"/>
    <property type="evidence" value="ECO:0007669"/>
    <property type="project" value="UniProtKB-UniRule"/>
</dbReference>